<gene>
    <name evidence="2" type="ORF">SAMN05444007_102469</name>
</gene>
<dbReference type="GO" id="GO:0005829">
    <property type="term" value="C:cytosol"/>
    <property type="evidence" value="ECO:0007669"/>
    <property type="project" value="TreeGrafter"/>
</dbReference>
<dbReference type="Gene3D" id="3.30.70.100">
    <property type="match status" value="1"/>
</dbReference>
<accession>A0A1H6TYB3</accession>
<name>A0A1H6TYB3_9RHOB</name>
<proteinExistence type="predicted"/>
<dbReference type="OrthoDB" id="9812754at2"/>
<keyword evidence="2" id="KW-0503">Monooxygenase</keyword>
<keyword evidence="2" id="KW-0560">Oxidoreductase</keyword>
<evidence type="ECO:0000259" key="1">
    <source>
        <dbReference type="PROSITE" id="PS51725"/>
    </source>
</evidence>
<dbReference type="InterPro" id="IPR011008">
    <property type="entry name" value="Dimeric_a/b-barrel"/>
</dbReference>
<dbReference type="InterPro" id="IPR050744">
    <property type="entry name" value="AI-2_Isomerase_LsrG"/>
</dbReference>
<dbReference type="Proteomes" id="UP000199379">
    <property type="component" value="Unassembled WGS sequence"/>
</dbReference>
<dbReference type="PROSITE" id="PS51725">
    <property type="entry name" value="ABM"/>
    <property type="match status" value="1"/>
</dbReference>
<dbReference type="RefSeq" id="WP_092363017.1">
    <property type="nucleotide sequence ID" value="NZ_BMGV01000002.1"/>
</dbReference>
<keyword evidence="3" id="KW-1185">Reference proteome</keyword>
<dbReference type="PANTHER" id="PTHR33336:SF1">
    <property type="entry name" value="(4S)-4-HYDROXY-5-PHOSPHONOOXYPENTANE-2,3-DIONE ISOMERASE"/>
    <property type="match status" value="1"/>
</dbReference>
<evidence type="ECO:0000313" key="2">
    <source>
        <dbReference type="EMBL" id="SEI85001.1"/>
    </source>
</evidence>
<reference evidence="2 3" key="1">
    <citation type="submission" date="2016-10" db="EMBL/GenBank/DDBJ databases">
        <authorList>
            <person name="de Groot N.N."/>
        </authorList>
    </citation>
    <scope>NUCLEOTIDE SEQUENCE [LARGE SCALE GENOMIC DNA]</scope>
    <source>
        <strain evidence="2 3">DSM 29340</strain>
    </source>
</reference>
<dbReference type="EMBL" id="FNYD01000002">
    <property type="protein sequence ID" value="SEI85001.1"/>
    <property type="molecule type" value="Genomic_DNA"/>
</dbReference>
<feature type="domain" description="ABM" evidence="1">
    <location>
        <begin position="6"/>
        <end position="95"/>
    </location>
</feature>
<dbReference type="Pfam" id="PF03992">
    <property type="entry name" value="ABM"/>
    <property type="match status" value="1"/>
</dbReference>
<dbReference type="STRING" id="1227549.SAMN05444007_102469"/>
<evidence type="ECO:0000313" key="3">
    <source>
        <dbReference type="Proteomes" id="UP000199379"/>
    </source>
</evidence>
<protein>
    <submittedName>
        <fullName evidence="2">Quinol monooxygenase YgiN</fullName>
    </submittedName>
</protein>
<dbReference type="InterPro" id="IPR007138">
    <property type="entry name" value="ABM_dom"/>
</dbReference>
<dbReference type="SUPFAM" id="SSF54909">
    <property type="entry name" value="Dimeric alpha+beta barrel"/>
    <property type="match status" value="1"/>
</dbReference>
<dbReference type="GO" id="GO:0004497">
    <property type="term" value="F:monooxygenase activity"/>
    <property type="evidence" value="ECO:0007669"/>
    <property type="project" value="UniProtKB-KW"/>
</dbReference>
<dbReference type="AlphaFoldDB" id="A0A1H6TYB3"/>
<organism evidence="2 3">
    <name type="scientific">Cribrihabitans marinus</name>
    <dbReference type="NCBI Taxonomy" id="1227549"/>
    <lineage>
        <taxon>Bacteria</taxon>
        <taxon>Pseudomonadati</taxon>
        <taxon>Pseudomonadota</taxon>
        <taxon>Alphaproteobacteria</taxon>
        <taxon>Rhodobacterales</taxon>
        <taxon>Paracoccaceae</taxon>
        <taxon>Cribrihabitans</taxon>
    </lineage>
</organism>
<dbReference type="PANTHER" id="PTHR33336">
    <property type="entry name" value="QUINOL MONOOXYGENASE YGIN-RELATED"/>
    <property type="match status" value="1"/>
</dbReference>
<sequence length="117" mass="13591">MADAMLGTFFAIDVRSEHRQAFLDASIFAAQSFISEEREVFHFQIMVDAVDPNRFYFYNVFRDEAAVQAHEETSVFKTWWQKVQPMLASETETIAKMHTLFPSAKGFEAQKMGLLQW</sequence>